<dbReference type="RefSeq" id="WP_149814379.1">
    <property type="nucleotide sequence ID" value="NZ_VUKA01000048.1"/>
</dbReference>
<keyword evidence="3" id="KW-1185">Reference proteome</keyword>
<dbReference type="AlphaFoldDB" id="A0A5B2T9B0"/>
<dbReference type="InterPro" id="IPR029471">
    <property type="entry name" value="HNH_5"/>
</dbReference>
<dbReference type="Pfam" id="PF14279">
    <property type="entry name" value="HNH_5"/>
    <property type="match status" value="1"/>
</dbReference>
<gene>
    <name evidence="2" type="ORF">F0Q34_21275</name>
</gene>
<comment type="caution">
    <text evidence="2">The sequence shown here is derived from an EMBL/GenBank/DDBJ whole genome shotgun (WGS) entry which is preliminary data.</text>
</comment>
<sequence length="227" mass="26737">MRLNRIRLRHVHPGKRPFWTGGRELLTTKEGYRLLNTLEDEELSTWAFSCLRQLAENFRQQKRELLAQAKVIFDEMERALFAEVEGNLDRRCLHCGSRDRLQLDHVFPRGLNGRDCFSNYQRLCIKCNNRKGQRWRDDRPQPYQAQLRARYALLEALHREHSRKIEVVIILARALDWQGAGRKDLASWPALWPKVLEGGMIVDYEPSALDFYLKGLASRRLITMTFS</sequence>
<dbReference type="CDD" id="cd00085">
    <property type="entry name" value="HNHc"/>
    <property type="match status" value="1"/>
</dbReference>
<keyword evidence="2" id="KW-0255">Endonuclease</keyword>
<proteinExistence type="predicted"/>
<name>A0A5B2T9B0_9PROT</name>
<evidence type="ECO:0000313" key="2">
    <source>
        <dbReference type="EMBL" id="KAA2211212.1"/>
    </source>
</evidence>
<dbReference type="OrthoDB" id="9784774at2"/>
<dbReference type="InterPro" id="IPR003615">
    <property type="entry name" value="HNH_nuc"/>
</dbReference>
<protein>
    <submittedName>
        <fullName evidence="2">HNH endonuclease</fullName>
    </submittedName>
</protein>
<evidence type="ECO:0000313" key="3">
    <source>
        <dbReference type="Proteomes" id="UP000322110"/>
    </source>
</evidence>
<organism evidence="2 3">
    <name type="scientific">Teichococcus oryzae</name>
    <dbReference type="NCBI Taxonomy" id="1608942"/>
    <lineage>
        <taxon>Bacteria</taxon>
        <taxon>Pseudomonadati</taxon>
        <taxon>Pseudomonadota</taxon>
        <taxon>Alphaproteobacteria</taxon>
        <taxon>Acetobacterales</taxon>
        <taxon>Roseomonadaceae</taxon>
        <taxon>Roseomonas</taxon>
    </lineage>
</organism>
<keyword evidence="2" id="KW-0540">Nuclease</keyword>
<dbReference type="Proteomes" id="UP000322110">
    <property type="component" value="Unassembled WGS sequence"/>
</dbReference>
<reference evidence="2 3" key="1">
    <citation type="journal article" date="2015" name="Int. J. Syst. Evol. Microbiol.">
        <title>Roseomonas oryzae sp. nov., isolated from paddy rhizosphere soil.</title>
        <authorList>
            <person name="Ramaprasad E.V."/>
            <person name="Sasikala Ch."/>
            <person name="Ramana Ch.V."/>
        </authorList>
    </citation>
    <scope>NUCLEOTIDE SEQUENCE [LARGE SCALE GENOMIC DNA]</scope>
    <source>
        <strain evidence="2 3">KCTC 42542</strain>
    </source>
</reference>
<keyword evidence="2" id="KW-0378">Hydrolase</keyword>
<dbReference type="GO" id="GO:0004519">
    <property type="term" value="F:endonuclease activity"/>
    <property type="evidence" value="ECO:0007669"/>
    <property type="project" value="UniProtKB-KW"/>
</dbReference>
<feature type="domain" description="HNH endonuclease 5" evidence="1">
    <location>
        <begin position="92"/>
        <end position="135"/>
    </location>
</feature>
<accession>A0A5B2T9B0</accession>
<dbReference type="EMBL" id="VUKA01000048">
    <property type="protein sequence ID" value="KAA2211212.1"/>
    <property type="molecule type" value="Genomic_DNA"/>
</dbReference>
<dbReference type="Gene3D" id="1.10.30.50">
    <property type="match status" value="1"/>
</dbReference>
<evidence type="ECO:0000259" key="1">
    <source>
        <dbReference type="Pfam" id="PF14279"/>
    </source>
</evidence>